<gene>
    <name evidence="3" type="ORF">NERG_01545</name>
</gene>
<dbReference type="Proteomes" id="UP000005622">
    <property type="component" value="Unassembled WGS sequence"/>
</dbReference>
<sequence length="456" mass="52557">MHSQLDLVFYPEQENASESRNSKFYTRIFMEYFRKVQTTELDGMPWNEKQEVAEKVVGIVKDAVNEIIHVNSQAKKLELFIRYLSVESLSDLVEKVKITDVHNKNITYVLEAILKKIEQQKVLTPPYKVLIETVNARIQKNIMKSLKSKGTNHMIRVLLKVGHDTEGLLEAIKNVPIDYILEDSTRTATFAEYMSCVSEEEKERVVKYLIKVLTVDRLKGYTSFLYEKVCRAASPAQLDEIFQIIKPDVLELCQNEVGNYFMQVFISVYNPRKIYPLLEKHVHTFQINSNVMHSLLSQAARHECAGILESIMERLFTIDTVMHTLLFHSMGGFDSKGYKLALKLMSAKTKYQEALQMQCVALYERYWLFNKIGQEVLIALLRCKNLSREVVALLTSTMTKEFIGIYESKGGDALLDAIESVADRETCNKIQIVRKRDKTSVHTGSRRMHASERSNQ</sequence>
<reference evidence="3" key="1">
    <citation type="submission" date="2011-03" db="EMBL/GenBank/DDBJ databases">
        <title>The Genome Sequence of Nematocida sp1 strain ERTm2.</title>
        <authorList>
            <consortium name="The Broad Institute Genome Sequencing Platform"/>
            <consortium name="The Broad Institute Genome Sequencing Center for Infectious Disease"/>
            <person name="Cuomo C."/>
            <person name="Troemel E."/>
            <person name="Young S.K."/>
            <person name="Zeng Q."/>
            <person name="Gargeya S."/>
            <person name="Fitzgerald M."/>
            <person name="Haas B."/>
            <person name="Abouelleil A."/>
            <person name="Alvarado L."/>
            <person name="Arachchi H.M."/>
            <person name="Berlin A."/>
            <person name="Brown A."/>
            <person name="Chapman S.B."/>
            <person name="Chen Z."/>
            <person name="Dunbar C."/>
            <person name="Freedman E."/>
            <person name="Gearin G."/>
            <person name="Gellesch M."/>
            <person name="Goldberg J."/>
            <person name="Griggs A."/>
            <person name="Gujja S."/>
            <person name="Heilman E.R."/>
            <person name="Heiman D."/>
            <person name="Howarth C."/>
            <person name="Larson L."/>
            <person name="Lui A."/>
            <person name="MacDonald P.J.P."/>
            <person name="Mehta T."/>
            <person name="Montmayeur A."/>
            <person name="Murphy C."/>
            <person name="Neiman D."/>
            <person name="Pearson M."/>
            <person name="Priest M."/>
            <person name="Roberts A."/>
            <person name="Saif S."/>
            <person name="Shea T."/>
            <person name="Shenoy N."/>
            <person name="Sisk P."/>
            <person name="Stolte C."/>
            <person name="Sykes S."/>
            <person name="White J."/>
            <person name="Yandava C."/>
            <person name="Wortman J."/>
            <person name="Nusbaum C."/>
            <person name="Birren B."/>
        </authorList>
    </citation>
    <scope>NUCLEOTIDE SEQUENCE</scope>
    <source>
        <strain evidence="3">ERTm2</strain>
    </source>
</reference>
<proteinExistence type="predicted"/>
<dbReference type="PROSITE" id="PS50302">
    <property type="entry name" value="PUM"/>
    <property type="match status" value="1"/>
</dbReference>
<dbReference type="InterPro" id="IPR011989">
    <property type="entry name" value="ARM-like"/>
</dbReference>
<name>H8ZD74_NEMA1</name>
<evidence type="ECO:0008006" key="4">
    <source>
        <dbReference type="Google" id="ProtNLM"/>
    </source>
</evidence>
<dbReference type="Gene3D" id="1.25.10.10">
    <property type="entry name" value="Leucine-rich Repeat Variant"/>
    <property type="match status" value="1"/>
</dbReference>
<dbReference type="GO" id="GO:0003723">
    <property type="term" value="F:RNA binding"/>
    <property type="evidence" value="ECO:0007669"/>
    <property type="project" value="InterPro"/>
</dbReference>
<evidence type="ECO:0000313" key="3">
    <source>
        <dbReference type="EMBL" id="EHY65099.1"/>
    </source>
</evidence>
<accession>H8ZD74</accession>
<evidence type="ECO:0000256" key="2">
    <source>
        <dbReference type="PROSITE-ProRule" id="PRU00317"/>
    </source>
</evidence>
<dbReference type="SUPFAM" id="SSF48371">
    <property type="entry name" value="ARM repeat"/>
    <property type="match status" value="1"/>
</dbReference>
<evidence type="ECO:0000256" key="1">
    <source>
        <dbReference type="ARBA" id="ARBA00022737"/>
    </source>
</evidence>
<dbReference type="SMART" id="SM00025">
    <property type="entry name" value="Pumilio"/>
    <property type="match status" value="1"/>
</dbReference>
<dbReference type="AlphaFoldDB" id="H8ZD74"/>
<dbReference type="HOGENOM" id="CLU_642649_0_0_1"/>
<dbReference type="InterPro" id="IPR016024">
    <property type="entry name" value="ARM-type_fold"/>
</dbReference>
<keyword evidence="1" id="KW-0677">Repeat</keyword>
<organism evidence="3">
    <name type="scientific">Nematocida ausubeli (strain ATCC PRA-371 / ERTm2)</name>
    <name type="common">Nematode killer fungus</name>
    <dbReference type="NCBI Taxonomy" id="1913371"/>
    <lineage>
        <taxon>Eukaryota</taxon>
        <taxon>Fungi</taxon>
        <taxon>Fungi incertae sedis</taxon>
        <taxon>Microsporidia</taxon>
        <taxon>Nematocida</taxon>
    </lineage>
</organism>
<dbReference type="InterPro" id="IPR001313">
    <property type="entry name" value="Pumilio_RNA-bd_rpt"/>
</dbReference>
<feature type="repeat" description="Pumilio" evidence="2">
    <location>
        <begin position="243"/>
        <end position="279"/>
    </location>
</feature>
<dbReference type="EMBL" id="JH604636">
    <property type="protein sequence ID" value="EHY65099.1"/>
    <property type="molecule type" value="Genomic_DNA"/>
</dbReference>
<protein>
    <recommendedName>
        <fullName evidence="4">PUM-HD domain-containing protein</fullName>
    </recommendedName>
</protein>